<reference evidence="1 2" key="1">
    <citation type="submission" date="2016-10" db="EMBL/GenBank/DDBJ databases">
        <authorList>
            <person name="de Groot N.N."/>
        </authorList>
    </citation>
    <scope>NUCLEOTIDE SEQUENCE [LARGE SCALE GENOMIC DNA]</scope>
    <source>
        <strain evidence="1 2">ASO4-2</strain>
    </source>
</reference>
<organism evidence="1 2">
    <name type="scientific">Desulfonatronum thiosulfatophilum</name>
    <dbReference type="NCBI Taxonomy" id="617002"/>
    <lineage>
        <taxon>Bacteria</taxon>
        <taxon>Pseudomonadati</taxon>
        <taxon>Thermodesulfobacteriota</taxon>
        <taxon>Desulfovibrionia</taxon>
        <taxon>Desulfovibrionales</taxon>
        <taxon>Desulfonatronaceae</taxon>
        <taxon>Desulfonatronum</taxon>
    </lineage>
</organism>
<evidence type="ECO:0008006" key="3">
    <source>
        <dbReference type="Google" id="ProtNLM"/>
    </source>
</evidence>
<dbReference type="RefSeq" id="WP_092117997.1">
    <property type="nucleotide sequence ID" value="NZ_FMXO01000005.1"/>
</dbReference>
<keyword evidence="2" id="KW-1185">Reference proteome</keyword>
<dbReference type="AlphaFoldDB" id="A0A1G6BIY2"/>
<dbReference type="Proteomes" id="UP000198771">
    <property type="component" value="Unassembled WGS sequence"/>
</dbReference>
<proteinExistence type="predicted"/>
<sequence length="69" mass="7777">MKMNEIRAMAKEKGIKFGIGITKIQAIRMIQLDEGNFDCFARAETGFCDQTGCVFREDCLSLSPRQKDA</sequence>
<gene>
    <name evidence="1" type="ORF">SAMN05660653_00976</name>
</gene>
<dbReference type="EMBL" id="FMXO01000005">
    <property type="protein sequence ID" value="SDB20539.1"/>
    <property type="molecule type" value="Genomic_DNA"/>
</dbReference>
<evidence type="ECO:0000313" key="2">
    <source>
        <dbReference type="Proteomes" id="UP000198771"/>
    </source>
</evidence>
<protein>
    <recommendedName>
        <fullName evidence="3">SAP domain-containing protein</fullName>
    </recommendedName>
</protein>
<dbReference type="STRING" id="617002.SAMN05660653_00976"/>
<accession>A0A1G6BIY2</accession>
<evidence type="ECO:0000313" key="1">
    <source>
        <dbReference type="EMBL" id="SDB20539.1"/>
    </source>
</evidence>
<name>A0A1G6BIY2_9BACT</name>